<evidence type="ECO:0000256" key="2">
    <source>
        <dbReference type="SAM" id="Phobius"/>
    </source>
</evidence>
<dbReference type="RefSeq" id="WP_008428788.1">
    <property type="nucleotide sequence ID" value="NZ_AEPB01000010.1"/>
</dbReference>
<dbReference type="GO" id="GO:0016780">
    <property type="term" value="F:phosphotransferase activity, for other substituted phosphate groups"/>
    <property type="evidence" value="ECO:0007669"/>
    <property type="project" value="TreeGrafter"/>
</dbReference>
<keyword evidence="2" id="KW-1133">Transmembrane helix</keyword>
<evidence type="ECO:0000313" key="4">
    <source>
        <dbReference type="EMBL" id="EGA90825.1"/>
    </source>
</evidence>
<evidence type="ECO:0000259" key="3">
    <source>
        <dbReference type="Pfam" id="PF02397"/>
    </source>
</evidence>
<keyword evidence="4" id="KW-0808">Transferase</keyword>
<keyword evidence="2" id="KW-0472">Membrane</keyword>
<keyword evidence="2" id="KW-0812">Transmembrane</keyword>
<dbReference type="EMBL" id="AEPB01000010">
    <property type="protein sequence ID" value="EGA90825.1"/>
    <property type="molecule type" value="Genomic_DNA"/>
</dbReference>
<dbReference type="Pfam" id="PF02397">
    <property type="entry name" value="Bac_transf"/>
    <property type="match status" value="1"/>
</dbReference>
<protein>
    <submittedName>
        <fullName evidence="4">Glycosyl transferase possibly involved in lipopolysaccharide synthesis</fullName>
    </submittedName>
</protein>
<dbReference type="Proteomes" id="UP000003052">
    <property type="component" value="Unassembled WGS sequence"/>
</dbReference>
<accession>E7RDR9</accession>
<comment type="caution">
    <text evidence="4">The sequence shown here is derived from an EMBL/GenBank/DDBJ whole genome shotgun (WGS) entry which is preliminary data.</text>
</comment>
<dbReference type="AlphaFoldDB" id="E7RDR9"/>
<dbReference type="InterPro" id="IPR003362">
    <property type="entry name" value="Bact_transf"/>
</dbReference>
<feature type="domain" description="Bacterial sugar transferase" evidence="3">
    <location>
        <begin position="7"/>
        <end position="187"/>
    </location>
</feature>
<name>E7RDR9_9BACL</name>
<gene>
    <name evidence="4" type="ORF">GPDM_02985</name>
</gene>
<organism evidence="4 5">
    <name type="scientific">Planococcus donghaensis MPA1U2</name>
    <dbReference type="NCBI Taxonomy" id="933115"/>
    <lineage>
        <taxon>Bacteria</taxon>
        <taxon>Bacillati</taxon>
        <taxon>Bacillota</taxon>
        <taxon>Bacilli</taxon>
        <taxon>Bacillales</taxon>
        <taxon>Caryophanaceae</taxon>
        <taxon>Planococcus</taxon>
    </lineage>
</organism>
<dbReference type="OrthoDB" id="9808602at2"/>
<dbReference type="PANTHER" id="PTHR30576:SF0">
    <property type="entry name" value="UNDECAPRENYL-PHOSPHATE N-ACETYLGALACTOSAMINYL 1-PHOSPHATE TRANSFERASE-RELATED"/>
    <property type="match status" value="1"/>
</dbReference>
<reference evidence="4 5" key="1">
    <citation type="journal article" date="2011" name="J. Bacteriol.">
        <title>The Draft Genome of Planococcus donghaensis MPA1U2 Reveals Nonsporulation Pathways Controlled by a Conserved Spo0A Regulon.</title>
        <authorList>
            <person name="Pearson M.D."/>
            <person name="Noller H.F."/>
        </authorList>
    </citation>
    <scope>NUCLEOTIDE SEQUENCE [LARGE SCALE GENOMIC DNA]</scope>
    <source>
        <strain evidence="4 5">MPA1U2</strain>
    </source>
</reference>
<comment type="similarity">
    <text evidence="1">Belongs to the bacterial sugar transferase family.</text>
</comment>
<evidence type="ECO:0000313" key="5">
    <source>
        <dbReference type="Proteomes" id="UP000003052"/>
    </source>
</evidence>
<dbReference type="eggNOG" id="COG2148">
    <property type="taxonomic scope" value="Bacteria"/>
</dbReference>
<dbReference type="PANTHER" id="PTHR30576">
    <property type="entry name" value="COLANIC BIOSYNTHESIS UDP-GLUCOSE LIPID CARRIER TRANSFERASE"/>
    <property type="match status" value="1"/>
</dbReference>
<proteinExistence type="inferred from homology"/>
<evidence type="ECO:0000256" key="1">
    <source>
        <dbReference type="ARBA" id="ARBA00006464"/>
    </source>
</evidence>
<feature type="transmembrane region" description="Helical" evidence="2">
    <location>
        <begin position="12"/>
        <end position="33"/>
    </location>
</feature>
<sequence length="201" mass="23585">MYQIFTKRFIDVAFSILVLPLFLFLYIIFGLLIKLDDKGRILYQADRIGKNKKLFKMYKFRSMKENAPVLFNDDGSTYNDRNDNRVTKVGKFMRETSIDEIPQILNVLKGDMSLIGPRASLSEVIETFKHDELDKMKVKPGITGFTQAYYRNGLSNREKRLKDAWYANNMNFWLDIKIFFKTIRTVLLKDGLYTNSSTRSK</sequence>